<evidence type="ECO:0000256" key="2">
    <source>
        <dbReference type="ARBA" id="ARBA00022475"/>
    </source>
</evidence>
<feature type="transmembrane region" description="Helical" evidence="7">
    <location>
        <begin position="529"/>
        <end position="547"/>
    </location>
</feature>
<evidence type="ECO:0000256" key="3">
    <source>
        <dbReference type="ARBA" id="ARBA00022692"/>
    </source>
</evidence>
<keyword evidence="3 7" id="KW-0812">Transmembrane</keyword>
<feature type="transmembrane region" description="Helical" evidence="7">
    <location>
        <begin position="387"/>
        <end position="408"/>
    </location>
</feature>
<dbReference type="PANTHER" id="PTHR32234">
    <property type="entry name" value="THIOL:DISULFIDE INTERCHANGE PROTEIN DSBD"/>
    <property type="match status" value="1"/>
</dbReference>
<protein>
    <submittedName>
        <fullName evidence="10">Thiol:disulfide interchange protein DsbD</fullName>
    </submittedName>
</protein>
<evidence type="ECO:0000256" key="1">
    <source>
        <dbReference type="ARBA" id="ARBA00004651"/>
    </source>
</evidence>
<dbReference type="RefSeq" id="WP_133817405.1">
    <property type="nucleotide sequence ID" value="NZ_SNZH01000002.1"/>
</dbReference>
<dbReference type="Gene3D" id="3.40.30.10">
    <property type="entry name" value="Glutaredoxin"/>
    <property type="match status" value="1"/>
</dbReference>
<gene>
    <name evidence="10" type="ORF">DFR29_102352</name>
</gene>
<keyword evidence="11" id="KW-1185">Reference proteome</keyword>
<comment type="subcellular location">
    <subcellularLocation>
        <location evidence="1">Cell membrane</location>
        <topology evidence="1">Multi-pass membrane protein</topology>
    </subcellularLocation>
</comment>
<feature type="domain" description="Thioredoxin" evidence="9">
    <location>
        <begin position="570"/>
        <end position="701"/>
    </location>
</feature>
<organism evidence="10 11">
    <name type="scientific">Tahibacter aquaticus</name>
    <dbReference type="NCBI Taxonomy" id="520092"/>
    <lineage>
        <taxon>Bacteria</taxon>
        <taxon>Pseudomonadati</taxon>
        <taxon>Pseudomonadota</taxon>
        <taxon>Gammaproteobacteria</taxon>
        <taxon>Lysobacterales</taxon>
        <taxon>Rhodanobacteraceae</taxon>
        <taxon>Tahibacter</taxon>
    </lineage>
</organism>
<evidence type="ECO:0000313" key="11">
    <source>
        <dbReference type="Proteomes" id="UP000295293"/>
    </source>
</evidence>
<evidence type="ECO:0000256" key="5">
    <source>
        <dbReference type="ARBA" id="ARBA00022989"/>
    </source>
</evidence>
<evidence type="ECO:0000256" key="7">
    <source>
        <dbReference type="SAM" id="Phobius"/>
    </source>
</evidence>
<evidence type="ECO:0000256" key="4">
    <source>
        <dbReference type="ARBA" id="ARBA00022748"/>
    </source>
</evidence>
<feature type="chain" id="PRO_5020283445" evidence="8">
    <location>
        <begin position="21"/>
        <end position="713"/>
    </location>
</feature>
<dbReference type="Pfam" id="PF13899">
    <property type="entry name" value="Thioredoxin_7"/>
    <property type="match status" value="1"/>
</dbReference>
<dbReference type="GO" id="GO:0005886">
    <property type="term" value="C:plasma membrane"/>
    <property type="evidence" value="ECO:0007669"/>
    <property type="project" value="UniProtKB-SubCell"/>
</dbReference>
<keyword evidence="5 7" id="KW-1133">Transmembrane helix</keyword>
<feature type="transmembrane region" description="Helical" evidence="7">
    <location>
        <begin position="503"/>
        <end position="523"/>
    </location>
</feature>
<dbReference type="EMBL" id="SNZH01000002">
    <property type="protein sequence ID" value="TDR47692.1"/>
    <property type="molecule type" value="Genomic_DNA"/>
</dbReference>
<feature type="transmembrane region" description="Helical" evidence="7">
    <location>
        <begin position="460"/>
        <end position="483"/>
    </location>
</feature>
<dbReference type="OrthoDB" id="9811036at2"/>
<dbReference type="GO" id="GO:0015035">
    <property type="term" value="F:protein-disulfide reductase activity"/>
    <property type="evidence" value="ECO:0007669"/>
    <property type="project" value="TreeGrafter"/>
</dbReference>
<keyword evidence="8" id="KW-0732">Signal</keyword>
<feature type="transmembrane region" description="Helical" evidence="7">
    <location>
        <begin position="348"/>
        <end position="367"/>
    </location>
</feature>
<evidence type="ECO:0000256" key="6">
    <source>
        <dbReference type="ARBA" id="ARBA00023136"/>
    </source>
</evidence>
<feature type="signal peptide" evidence="8">
    <location>
        <begin position="1"/>
        <end position="20"/>
    </location>
</feature>
<dbReference type="Proteomes" id="UP000295293">
    <property type="component" value="Unassembled WGS sequence"/>
</dbReference>
<keyword evidence="2" id="KW-1003">Cell membrane</keyword>
<evidence type="ECO:0000256" key="8">
    <source>
        <dbReference type="SAM" id="SignalP"/>
    </source>
</evidence>
<dbReference type="GO" id="GO:0045454">
    <property type="term" value="P:cell redox homeostasis"/>
    <property type="evidence" value="ECO:0007669"/>
    <property type="project" value="TreeGrafter"/>
</dbReference>
<name>A0A4R6Z7F5_9GAMM</name>
<dbReference type="InterPro" id="IPR028250">
    <property type="entry name" value="DsbDN"/>
</dbReference>
<evidence type="ECO:0000313" key="10">
    <source>
        <dbReference type="EMBL" id="TDR47692.1"/>
    </source>
</evidence>
<feature type="transmembrane region" description="Helical" evidence="7">
    <location>
        <begin position="304"/>
        <end position="327"/>
    </location>
</feature>
<comment type="caution">
    <text evidence="10">The sequence shown here is derived from an EMBL/GenBank/DDBJ whole genome shotgun (WGS) entry which is preliminary data.</text>
</comment>
<dbReference type="CDD" id="cd02953">
    <property type="entry name" value="DsbDgamma"/>
    <property type="match status" value="1"/>
</dbReference>
<feature type="transmembrane region" description="Helical" evidence="7">
    <location>
        <begin position="428"/>
        <end position="448"/>
    </location>
</feature>
<dbReference type="AlphaFoldDB" id="A0A4R6Z7F5"/>
<evidence type="ECO:0000259" key="9">
    <source>
        <dbReference type="PROSITE" id="PS51352"/>
    </source>
</evidence>
<dbReference type="PANTHER" id="PTHR32234:SF3">
    <property type="entry name" value="SUPPRESSION OF COPPER SENSITIVITY PROTEIN"/>
    <property type="match status" value="1"/>
</dbReference>
<sequence>MVRLLARLLALLGLAIGASAAARAEATSADHLALELVAEHTALVAGAPNWLGLRLAHEPEWHTYWINAGDTGLATKLEWTLPAGWQAGAIDWPAPQRLQIGDLYNFGYSGEIVLPVAVEVPAAAAGSTASLRVLANWLVCKEECIPGKAELSLSLPVVAGGSATGDAAAAGLLRRALAQRPQRLDAANAHYRMDGDSVVVEISGAGLPAAAGLDVFARQPQVLANAPARIEAADGGLRIVAPRSEYFTAAPAQLDLALVRRDGDSVTAWQVTAKPQSAAAATPAAAGTGLTATGVAGGSDIGTWFALLLALLGGAALNLMPCVFPVLSLKALNLVESLHSPAAARRDGLAYLAGTVAGFVALAAALLALRGAGQNLGWGFQMQSPVLVAALAYLMVALGLNLSGAFVLGARLGGVGQSLTEGSGARAAFFTGLLACIVATPCTAPFMGPAVGYALTQPPALALAIFAALGLGLALPIVALSFLPLLARFLPRPGAWMNTFKQLMAWPLYLTAVWLVWVLMRQAGADGTALVLLGLVVLIGALLLHGSFQLRAPSWPRRLATALLLLLALSPLAVLQPQAESTSAQGKLWTAWSAQGLDALRREGKPVLVNMTAAWCITCLANERVALSSEAFARQLQRDGIAYLKGDWTSQDAAITTYLAGFGRNSVPLYVLYPRGGGAPEVLPQLLTPHLVADALARAAAGSSAPPVQRSSP</sequence>
<dbReference type="PROSITE" id="PS51352">
    <property type="entry name" value="THIOREDOXIN_2"/>
    <property type="match status" value="1"/>
</dbReference>
<dbReference type="InterPro" id="IPR035671">
    <property type="entry name" value="DsbD_gamma"/>
</dbReference>
<accession>A0A4R6Z7F5</accession>
<dbReference type="InterPro" id="IPR003834">
    <property type="entry name" value="Cyt_c_assmbl_TM_dom"/>
</dbReference>
<dbReference type="SUPFAM" id="SSF52833">
    <property type="entry name" value="Thioredoxin-like"/>
    <property type="match status" value="1"/>
</dbReference>
<dbReference type="Pfam" id="PF02683">
    <property type="entry name" value="DsbD_TM"/>
    <property type="match status" value="1"/>
</dbReference>
<dbReference type="GO" id="GO:0017004">
    <property type="term" value="P:cytochrome complex assembly"/>
    <property type="evidence" value="ECO:0007669"/>
    <property type="project" value="UniProtKB-KW"/>
</dbReference>
<reference evidence="10 11" key="1">
    <citation type="submission" date="2019-03" db="EMBL/GenBank/DDBJ databases">
        <title>Genomic Encyclopedia of Type Strains, Phase IV (KMG-IV): sequencing the most valuable type-strain genomes for metagenomic binning, comparative biology and taxonomic classification.</title>
        <authorList>
            <person name="Goeker M."/>
        </authorList>
    </citation>
    <scope>NUCLEOTIDE SEQUENCE [LARGE SCALE GENOMIC DNA]</scope>
    <source>
        <strain evidence="10 11">DSM 21667</strain>
    </source>
</reference>
<dbReference type="InterPro" id="IPR036249">
    <property type="entry name" value="Thioredoxin-like_sf"/>
</dbReference>
<keyword evidence="4" id="KW-0201">Cytochrome c-type biogenesis</keyword>
<proteinExistence type="predicted"/>
<dbReference type="Pfam" id="PF11412">
    <property type="entry name" value="DsbD_N"/>
    <property type="match status" value="1"/>
</dbReference>
<dbReference type="InterPro" id="IPR013766">
    <property type="entry name" value="Thioredoxin_domain"/>
</dbReference>
<keyword evidence="6 7" id="KW-0472">Membrane</keyword>